<dbReference type="Proteomes" id="UP000617634">
    <property type="component" value="Unassembled WGS sequence"/>
</dbReference>
<feature type="region of interest" description="Disordered" evidence="1">
    <location>
        <begin position="1"/>
        <end position="26"/>
    </location>
</feature>
<reference evidence="2" key="1">
    <citation type="submission" date="2020-11" db="EMBL/GenBank/DDBJ databases">
        <title>Novosphingobium aureum sp. nov., a marine bacterium isolated from sediment of a salt flat.</title>
        <authorList>
            <person name="Yoo Y."/>
            <person name="Kim J.-J."/>
        </authorList>
    </citation>
    <scope>NUCLEOTIDE SEQUENCE</scope>
    <source>
        <strain evidence="2">YJ-S2-02</strain>
    </source>
</reference>
<organism evidence="2 3">
    <name type="scientific">Novosphingobium aureum</name>
    <dbReference type="NCBI Taxonomy" id="2792964"/>
    <lineage>
        <taxon>Bacteria</taxon>
        <taxon>Pseudomonadati</taxon>
        <taxon>Pseudomonadota</taxon>
        <taxon>Alphaproteobacteria</taxon>
        <taxon>Sphingomonadales</taxon>
        <taxon>Sphingomonadaceae</taxon>
        <taxon>Novosphingobium</taxon>
    </lineage>
</organism>
<evidence type="ECO:0000313" key="3">
    <source>
        <dbReference type="Proteomes" id="UP000617634"/>
    </source>
</evidence>
<comment type="caution">
    <text evidence="2">The sequence shown here is derived from an EMBL/GenBank/DDBJ whole genome shotgun (WGS) entry which is preliminary data.</text>
</comment>
<evidence type="ECO:0000256" key="1">
    <source>
        <dbReference type="SAM" id="MobiDB-lite"/>
    </source>
</evidence>
<feature type="compositionally biased region" description="Basic and acidic residues" evidence="1">
    <location>
        <begin position="10"/>
        <end position="21"/>
    </location>
</feature>
<evidence type="ECO:0000313" key="2">
    <source>
        <dbReference type="EMBL" id="MBH0114801.1"/>
    </source>
</evidence>
<keyword evidence="3" id="KW-1185">Reference proteome</keyword>
<gene>
    <name evidence="2" type="ORF">I5E68_17775</name>
</gene>
<dbReference type="AlphaFoldDB" id="A0A931HGA7"/>
<accession>A0A931HGA7</accession>
<proteinExistence type="predicted"/>
<dbReference type="EMBL" id="JADZGI010000004">
    <property type="protein sequence ID" value="MBH0114801.1"/>
    <property type="molecule type" value="Genomic_DNA"/>
</dbReference>
<sequence>MSAYHYHSSRPHESVLPRRPLDPSQRYQAYGPIQPMDRQQGLFARLFDWLG</sequence>
<protein>
    <submittedName>
        <fullName evidence="2">Uncharacterized protein</fullName>
    </submittedName>
</protein>
<dbReference type="RefSeq" id="WP_197166649.1">
    <property type="nucleotide sequence ID" value="NZ_JADZGI010000004.1"/>
</dbReference>
<name>A0A931HGA7_9SPHN</name>